<name>A0A8E8H0W3_9PEZI</name>
<dbReference type="InterPro" id="IPR006162">
    <property type="entry name" value="Ppantetheine_attach_site"/>
</dbReference>
<evidence type="ECO:0000313" key="5">
    <source>
        <dbReference type="EMBL" id="QWC64747.1"/>
    </source>
</evidence>
<feature type="domain" description="Carrier" evidence="4">
    <location>
        <begin position="978"/>
        <end position="1054"/>
    </location>
</feature>
<keyword evidence="3" id="KW-0436">Ligase</keyword>
<dbReference type="InterPro" id="IPR010071">
    <property type="entry name" value="AA_adenyl_dom"/>
</dbReference>
<dbReference type="Pfam" id="PF00501">
    <property type="entry name" value="AMP-binding"/>
    <property type="match status" value="2"/>
</dbReference>
<dbReference type="GO" id="GO:0005737">
    <property type="term" value="C:cytoplasm"/>
    <property type="evidence" value="ECO:0007669"/>
    <property type="project" value="TreeGrafter"/>
</dbReference>
<protein>
    <submittedName>
        <fullName evidence="5">XyaB</fullName>
    </submittedName>
</protein>
<dbReference type="EMBL" id="MW579544">
    <property type="protein sequence ID" value="QWC64747.1"/>
    <property type="molecule type" value="Genomic_DNA"/>
</dbReference>
<dbReference type="PROSITE" id="PS50075">
    <property type="entry name" value="CARRIER"/>
    <property type="match status" value="2"/>
</dbReference>
<dbReference type="CDD" id="cd05918">
    <property type="entry name" value="A_NRPS_SidN3_like"/>
    <property type="match status" value="2"/>
</dbReference>
<dbReference type="InterPro" id="IPR020845">
    <property type="entry name" value="AMP-binding_CS"/>
</dbReference>
<evidence type="ECO:0000259" key="4">
    <source>
        <dbReference type="PROSITE" id="PS50075"/>
    </source>
</evidence>
<dbReference type="Pfam" id="PF00668">
    <property type="entry name" value="Condensation"/>
    <property type="match status" value="4"/>
</dbReference>
<dbReference type="GO" id="GO:0043041">
    <property type="term" value="P:amino acid activation for nonribosomal peptide biosynthetic process"/>
    <property type="evidence" value="ECO:0007669"/>
    <property type="project" value="TreeGrafter"/>
</dbReference>
<keyword evidence="2" id="KW-0597">Phosphoprotein</keyword>
<dbReference type="CDD" id="cd19542">
    <property type="entry name" value="CT_NRPS-like"/>
    <property type="match status" value="1"/>
</dbReference>
<dbReference type="NCBIfam" id="TIGR01733">
    <property type="entry name" value="AA-adenyl-dom"/>
    <property type="match status" value="2"/>
</dbReference>
<dbReference type="CDD" id="cd19545">
    <property type="entry name" value="FUM14_C_NRPS-like"/>
    <property type="match status" value="1"/>
</dbReference>
<dbReference type="PANTHER" id="PTHR45527">
    <property type="entry name" value="NONRIBOSOMAL PEPTIDE SYNTHETASE"/>
    <property type="match status" value="1"/>
</dbReference>
<organism evidence="5">
    <name type="scientific">Xylariaceae sp</name>
    <dbReference type="NCBI Taxonomy" id="1881983"/>
    <lineage>
        <taxon>Eukaryota</taxon>
        <taxon>Fungi</taxon>
        <taxon>Dikarya</taxon>
        <taxon>Ascomycota</taxon>
        <taxon>Pezizomycotina</taxon>
        <taxon>Sordariomycetes</taxon>
        <taxon>Xylariomycetidae</taxon>
        <taxon>Xylariales</taxon>
        <taxon>Xylariaceae</taxon>
    </lineage>
</organism>
<accession>A0A8E8H0W3</accession>
<dbReference type="GO" id="GO:0031177">
    <property type="term" value="F:phosphopantetheine binding"/>
    <property type="evidence" value="ECO:0007669"/>
    <property type="project" value="TreeGrafter"/>
</dbReference>
<dbReference type="InterPro" id="IPR009081">
    <property type="entry name" value="PP-bd_ACP"/>
</dbReference>
<keyword evidence="1" id="KW-0596">Phosphopantetheine</keyword>
<dbReference type="PROSITE" id="PS00012">
    <property type="entry name" value="PHOSPHOPANTETHEINE"/>
    <property type="match status" value="1"/>
</dbReference>
<dbReference type="InterPro" id="IPR000873">
    <property type="entry name" value="AMP-dep_synth/lig_dom"/>
</dbReference>
<evidence type="ECO:0000256" key="1">
    <source>
        <dbReference type="ARBA" id="ARBA00022450"/>
    </source>
</evidence>
<dbReference type="GO" id="GO:0044550">
    <property type="term" value="P:secondary metabolite biosynthetic process"/>
    <property type="evidence" value="ECO:0007669"/>
    <property type="project" value="TreeGrafter"/>
</dbReference>
<dbReference type="Pfam" id="PF00550">
    <property type="entry name" value="PP-binding"/>
    <property type="match status" value="2"/>
</dbReference>
<reference evidence="5" key="1">
    <citation type="journal article" date="2021" name="RSC Adv.">
        <title>GNPS-guided discovery of xylacremolide C and D, evaluation of their putative biosynthetic origin and bioactivity studies of xylacremolide A and B.</title>
        <authorList>
            <person name="Schalk F."/>
            <person name="Fricke J."/>
            <person name="Um S."/>
            <person name="Conlon B.H."/>
            <person name="Maus H."/>
            <person name="Jager N."/>
            <person name="Heinzel T."/>
            <person name="Schirmeister T."/>
            <person name="Poulsen M."/>
            <person name="Beemelmanns C."/>
        </authorList>
    </citation>
    <scope>NUCLEOTIDE SEQUENCE</scope>
    <source>
        <strain evidence="5">X187</strain>
    </source>
</reference>
<proteinExistence type="predicted"/>
<dbReference type="FunFam" id="3.30.300.30:FF:000015">
    <property type="entry name" value="Nonribosomal peptide synthase SidD"/>
    <property type="match status" value="2"/>
</dbReference>
<evidence type="ECO:0000256" key="3">
    <source>
        <dbReference type="ARBA" id="ARBA00022598"/>
    </source>
</evidence>
<evidence type="ECO:0000256" key="2">
    <source>
        <dbReference type="ARBA" id="ARBA00022553"/>
    </source>
</evidence>
<dbReference type="GO" id="GO:0016874">
    <property type="term" value="F:ligase activity"/>
    <property type="evidence" value="ECO:0007669"/>
    <property type="project" value="UniProtKB-KW"/>
</dbReference>
<dbReference type="PROSITE" id="PS00455">
    <property type="entry name" value="AMP_BINDING"/>
    <property type="match status" value="2"/>
</dbReference>
<feature type="domain" description="Carrier" evidence="4">
    <location>
        <begin position="2563"/>
        <end position="2639"/>
    </location>
</feature>
<sequence length="3145" mass="346420">MAHLGLDDAILAQICEQCHISSQDIEDVYACTPLQSGMLVDSALYTHAAIHSLDSSIDLDRLCSALHQVIALNSALRTRIVDCDAGLLQVVLKEAHLVHRSSETDLEKFLEQDRSVSMNLGTPLARVTILNRKKLVTTYHHTIFDYRVLEFLFQDTWSIYQGMSPEAHTPFKKFVEYCHGINEKAAIAFWKGRFKSGTSTTFPSIPPEHSVLATLRATREILLTKAPPSALMPAYVEAAWALTASDYSSSDSIVFGSVLSGRLAGSSGAETAFGPTIATVPMQIDLKPNMTIQHVLKSRVESRRTLSTSPYLQYGLPKIRNVSNEARIASGFQTVLNILHKPASVNTPGFTLEGENETRHAYALVLTCTLGEKHVKVKAVFDGAVLPEGPMRRVLRQFEHRLKQLVSSPSSTPLKRLQCLNFGDTLEIMDWNGDVSKPIEKCLHELVASRAYEYPDDPAVKSWDGEATYGELSVMVDNLAQKLLKGRTFAAESPVCCILERSLSLVVAALAIMKVGGTCVPIDMSLPKARKEAIVRISGARLILTSPNYGEELETSCDMHTIALNREPVAVTSALLTNVKPHQAAYILYTSGSTGQPKGVVLEHRSLASSFTELEKAWGWTRGTRVLQFSAPAWDACALETIGTLLKGGCVCIPSAIERESGLGEYIKSAGVNFAIQTPTALRNLRPEEVLPGLQTLVSAGEPMPRQVFDTWSSKVRLFNAWGPCETSVCAATAELAPTCSYPDTIGNPVGCRIWIVDPEDTSRLLPIGAVGEMLVDGPGVARGYYAEPAKTEAAFIKLPSFVPGQGVNPPRVYCTGDLAKYNTDGTISFIGRQDNQVKIRGQRFELGEVEEVLLNHQRNCQVVATTHQAPDSFNKDLVAIITFGSGSEQFRNSHDSESELREISLDEDGRRQLEDIQNHAKASFPPYMIPTVWFVVASLPLTTSMKIDRKKIKTWLDKVNISASRNTLGRMPRTLTQPETPAEVALQLAWSSVLDIEQTKIGRESSFVRLGGDSITAMQVATRCRKQNLHITVAALLRKDTLAESAVEAKVTQEAPPVLTMDTVEEIRYRPLSPIQTFLAENEGPASHSHFNQGFLLDFNQSDAIPIARIRQSLSRLVKHHSMLRARFSPFKDANGNNTLIQKIVPDHQDESWHWRVHHNINNEIDVQAIVSHSQGSLDIGLGPVFAADVIVTSEGQSSIFLVAHHLVIDLVSWRVIWGDLEAILRDDTCSLAPSLPFPLWLQNQGVMLARRVRMPATEGKRYHTPWPKADLAFWNMQDKTLRTADLIQIRRSLNREQTARLMGEACNSPFNTTPIVLMLTAVIVSFLRVFPDRDMPALYSEGHGRDNNDSSSSADPSRTVGWFTSLFPLILSGVGSNTSLEDAITTVKHFYQDASDGAAEKFALQVLGSDSFKRADVEIIFNFAGYMREVTRRDALLKLRNSPSIQLNNAADDTGHVGLLSVLASIDEDETLMFTLHYNRHMAHQDRIASWVQELINYSGELASELPGKPLRLTTSDLPLLRPNVTSLRHIRSCLDELDVPQENVESMYPCTGVQEGILFAQLKTDSKENEYHDRFASKLSSRVGEEIKFDQIINAWRAVCQAHPILRTIFTSGLSDQGAFQQIVLRHHDPSVSVHQMPGDGSAISQVIARQKRPSLDMAKPPHHLTLYRESASVGYAVLEISHTILDARTFQLIWSQIAQGYSLNYSGIAQGNNFSDYVSWLQAQENEGWQYWREYMAGVEPCLFPRDPSALPLASNRWTRGPEVPFTDARRLNRFCQNQGVTVAMFMQAAWGAVLQLYTGMSIVCLGSLRSDQDAFPGAADILGPLVSMLPCKFSFNMETTAHSLLETAREDASNSMKHSGCSLARLHDDLGLAGSPLFDTAMTIQRSWPSNLGDDYLVVEAVEAEDPTEYSILIGVQYSHEKLLVRMAHHRSRLSDSFMKQVSNTFARVIDTMVSTPQQPLSHILDPVLSPKSSSGGPIHPLAVGTEEFRLLKKWNAKIPVAVETCIPDIFRAVAQSQPTAPAVCSWDGNLDYGKLDALSDCLAYQLRVDHGVGTGTIVAFACEKAASAVVIVLAISKAGAAFLPLDNSHPPERLRTVLADADVRLVLVNAPDLMDKMTACFPDGSVALVDLAELEQYTARKVTQLPEELAHCTVEPQHAGYIVYTSGSTGKPKGILLEHRNIATSAEHHVKRLGMTTQSRILQLSNFVFDVGLLDMIYAFFAGACVCMPSEAERMNDIAGAIRRMGANFVMCTPTYATLFNPQETPTLKTVVLAGEPVKQENVDTWAPHVRLINAYGPAETAVSSCQDIAVGKISQDIGNPSCCRYWIVNPENHDELCPLEVAGELIIEGPLVARGYVNNPQATAAAFISAPAWTRNIEFAGLGLGQHRFYKTGDLVTRVGETSIIYQGRKDTQVKIRGMRIELAEIENHLNREASEDARWAVELIKPRNGEEACLAAFFHLKDSAGGSSGHGLLEPAPETALAARKVLQREVPAYMVPDYYIRLQKLPTNSSMKTDRKTLRTIGAELPQAKLMGYRTVEDSSLPDGLQRSTAESEDDLAGTSALMQEAWAGVLNIPASSIRLGSHFFSLGGNSIRAMRLVGKLRASGYLLAVSDVFKSPTLTGMVHSISHLPGQKSKPNGVATHKHSIGIAPAEFQHFCALAKTRTWLSAGNIESAAPATDVQAWMLSVDQVSDSGWEAVVCLEPFPGQSLDLLRLRRACQQVVRNHAILRTIFIQDGSRLLQVALRSPPIEQVHVYSSSPGNIEPQVSVSSDMLQILPRFHLTSDGSSSCLRIDIEIHHAHYDAISFSHLLHDLNEAYAGRTISVRRPSFHEWISHATSEELASSQEFWRRVLKGSISCPLMPSIKWPLSGGQVNSQARTTVPLANLNAPHGTPATILKAAWACVLSQILEREDIIFGYVSANRFSNRLPDVEQVPGPCINLLPLRAFPESQKTIAVLVTELQQQLSDSLPHHQMGFRSIVKNCTRWPTSRFNSIVLFQNHESLGTAVKLGDVECMSTGRGQACDSADIWIVAAPESDQSLGIEIGYSTVNIPIEFAQWTLFYLESLLRALPANWERAVGDLNREVLDCVGASPISLRGTAADMPQQKQWRERTKGADPKDVVDMVLATKHFEYLGD</sequence>
<dbReference type="InterPro" id="IPR001242">
    <property type="entry name" value="Condensation_dom"/>
</dbReference>
<gene>
    <name evidence="5" type="primary">xyaB</name>
</gene>
<dbReference type="PANTHER" id="PTHR45527:SF16">
    <property type="entry name" value="NONRIBOSOMAL PEPTIDE SYNTHASE ATNA-RELATED"/>
    <property type="match status" value="1"/>
</dbReference>